<dbReference type="RefSeq" id="WP_309522137.1">
    <property type="nucleotide sequence ID" value="NZ_JAVIXS010000006.1"/>
</dbReference>
<protein>
    <submittedName>
        <fullName evidence="1">Uncharacterized protein</fullName>
    </submittedName>
</protein>
<sequence>MKYIILCSLFIFFGCKKEVSQKIYYPNGKLNYVLNKKTDTTKITFFDKNEKAVMNLNFYKDYFTGAIVYNKNPNLPFKDSISIDSMKGSYFYGTEYIIFERGAKLMGSYRYKRNSDFRKALQSIQPFGIHNTFDMTGTIIEKTEYIIVNDTVYNTKIAL</sequence>
<dbReference type="PROSITE" id="PS51257">
    <property type="entry name" value="PROKAR_LIPOPROTEIN"/>
    <property type="match status" value="1"/>
</dbReference>
<accession>A0ABU1E4Q5</accession>
<keyword evidence="2" id="KW-1185">Reference proteome</keyword>
<evidence type="ECO:0000313" key="1">
    <source>
        <dbReference type="EMBL" id="MDR4952606.1"/>
    </source>
</evidence>
<proteinExistence type="predicted"/>
<dbReference type="Proteomes" id="UP001260959">
    <property type="component" value="Unassembled WGS sequence"/>
</dbReference>
<evidence type="ECO:0000313" key="2">
    <source>
        <dbReference type="Proteomes" id="UP001260959"/>
    </source>
</evidence>
<name>A0ABU1E4Q5_9FLAO</name>
<organism evidence="1 2">
    <name type="scientific">Chryseobacterium metallicongregator</name>
    <dbReference type="NCBI Taxonomy" id="3073042"/>
    <lineage>
        <taxon>Bacteria</taxon>
        <taxon>Pseudomonadati</taxon>
        <taxon>Bacteroidota</taxon>
        <taxon>Flavobacteriia</taxon>
        <taxon>Flavobacteriales</taxon>
        <taxon>Weeksellaceae</taxon>
        <taxon>Chryseobacterium group</taxon>
        <taxon>Chryseobacterium</taxon>
    </lineage>
</organism>
<reference evidence="1 2" key="1">
    <citation type="submission" date="2023-08" db="EMBL/GenBank/DDBJ databases">
        <authorList>
            <person name="Maltman C."/>
        </authorList>
    </citation>
    <scope>NUCLEOTIDE SEQUENCE [LARGE SCALE GENOMIC DNA]</scope>
    <source>
        <strain evidence="1 2">ES2</strain>
    </source>
</reference>
<comment type="caution">
    <text evidence="1">The sequence shown here is derived from an EMBL/GenBank/DDBJ whole genome shotgun (WGS) entry which is preliminary data.</text>
</comment>
<gene>
    <name evidence="1" type="ORF">REB14_10505</name>
</gene>
<dbReference type="EMBL" id="JAVIXS010000006">
    <property type="protein sequence ID" value="MDR4952606.1"/>
    <property type="molecule type" value="Genomic_DNA"/>
</dbReference>